<dbReference type="AlphaFoldDB" id="A0A5D4H5L9"/>
<dbReference type="SUPFAM" id="SSF48452">
    <property type="entry name" value="TPR-like"/>
    <property type="match status" value="1"/>
</dbReference>
<evidence type="ECO:0000259" key="6">
    <source>
        <dbReference type="Pfam" id="PF07980"/>
    </source>
</evidence>
<dbReference type="InterPro" id="IPR033985">
    <property type="entry name" value="SusD-like_N"/>
</dbReference>
<feature type="domain" description="RagB/SusD" evidence="6">
    <location>
        <begin position="337"/>
        <end position="543"/>
    </location>
</feature>
<evidence type="ECO:0000259" key="7">
    <source>
        <dbReference type="Pfam" id="PF14322"/>
    </source>
</evidence>
<accession>A0A5D4H5L9</accession>
<dbReference type="PROSITE" id="PS51257">
    <property type="entry name" value="PROKAR_LIPOPROTEIN"/>
    <property type="match status" value="1"/>
</dbReference>
<dbReference type="InterPro" id="IPR012944">
    <property type="entry name" value="SusD_RagB_dom"/>
</dbReference>
<dbReference type="CDD" id="cd08977">
    <property type="entry name" value="SusD"/>
    <property type="match status" value="1"/>
</dbReference>
<dbReference type="Pfam" id="PF14322">
    <property type="entry name" value="SusD-like_3"/>
    <property type="match status" value="1"/>
</dbReference>
<feature type="domain" description="SusD-like N-terminal" evidence="7">
    <location>
        <begin position="107"/>
        <end position="224"/>
    </location>
</feature>
<dbReference type="Gene3D" id="1.25.40.390">
    <property type="match status" value="1"/>
</dbReference>
<keyword evidence="3" id="KW-0732">Signal</keyword>
<keyword evidence="9" id="KW-1185">Reference proteome</keyword>
<evidence type="ECO:0000313" key="8">
    <source>
        <dbReference type="EMBL" id="TYR35804.1"/>
    </source>
</evidence>
<sequence>MKNEKNMNKYKNKIGIGLLMAAVGFGAVGCDKFLGSEPYSFTSTENFYKTADEAEIALAGCYEALHGGNNLFGRNLLFILNGGTDECITRAGISNNVTPFGLAAVSSSAAPLKAVWEGFYAGINRTNHLIAKIDAIEMGESRKEQIKAEARFLRGLYHYYLTMMFGAIPIKTEPDPEAGPRQSVQEVYEQIISDFQHAYEILPDRARIQGAANKWSAAGYLAKVGAYLGSAKVSGMGNELNFELNSFGWVDAEEAYQLVVDMTTAIIQEGGYDLTERYDFLFRETTRDAQYEECLFTIEASSATANGTYNRYSDWVPFGPASIGGGTTRWMCPLAETFDRYHANDVRRAHNMARNITVNSAVEEIGGYRYYQPTVATTPDQGYLSATKYRQRDAAQKPIPQWASDGLMPLLRYADILLLRAEALYYFDDEPEARNLLAEVRVRAVREGSMVETLNTSYHRVDFMEELLDERSRELCFESHRRFDLARFNKYTEAITSLQSTRGLHNVAVPDLQANWHPYRIWFPIPLAEMDLNAELKPQNPGYGAE</sequence>
<evidence type="ECO:0000256" key="3">
    <source>
        <dbReference type="ARBA" id="ARBA00022729"/>
    </source>
</evidence>
<dbReference type="EMBL" id="VTAV01000007">
    <property type="protein sequence ID" value="TYR35804.1"/>
    <property type="molecule type" value="Genomic_DNA"/>
</dbReference>
<evidence type="ECO:0000256" key="1">
    <source>
        <dbReference type="ARBA" id="ARBA00004442"/>
    </source>
</evidence>
<dbReference type="Proteomes" id="UP000322362">
    <property type="component" value="Unassembled WGS sequence"/>
</dbReference>
<evidence type="ECO:0000256" key="5">
    <source>
        <dbReference type="ARBA" id="ARBA00023237"/>
    </source>
</evidence>
<keyword evidence="5" id="KW-0998">Cell outer membrane</keyword>
<evidence type="ECO:0000256" key="4">
    <source>
        <dbReference type="ARBA" id="ARBA00023136"/>
    </source>
</evidence>
<dbReference type="InterPro" id="IPR011990">
    <property type="entry name" value="TPR-like_helical_dom_sf"/>
</dbReference>
<dbReference type="Pfam" id="PF07980">
    <property type="entry name" value="SusD_RagB"/>
    <property type="match status" value="1"/>
</dbReference>
<proteinExistence type="inferred from homology"/>
<organism evidence="8 9">
    <name type="scientific">Sphingobacterium phlebotomi</name>
    <dbReference type="NCBI Taxonomy" id="2605433"/>
    <lineage>
        <taxon>Bacteria</taxon>
        <taxon>Pseudomonadati</taxon>
        <taxon>Bacteroidota</taxon>
        <taxon>Sphingobacteriia</taxon>
        <taxon>Sphingobacteriales</taxon>
        <taxon>Sphingobacteriaceae</taxon>
        <taxon>Sphingobacterium</taxon>
    </lineage>
</organism>
<evidence type="ECO:0000313" key="9">
    <source>
        <dbReference type="Proteomes" id="UP000322362"/>
    </source>
</evidence>
<name>A0A5D4H5L9_9SPHI</name>
<reference evidence="8 9" key="1">
    <citation type="submission" date="2019-08" db="EMBL/GenBank/DDBJ databases">
        <title>Phlebobacter frassis gen. nov. sp. nov., a new member of family Sphingobacteriaceae isolated from sand fly rearing media.</title>
        <authorList>
            <person name="Kakumanu M.L."/>
            <person name="Marayati B.F."/>
            <person name="Wada-Katsumata A."/>
            <person name="Wasserberg G."/>
            <person name="Schal C."/>
            <person name="Apperson C.S."/>
            <person name="Ponnusamy L."/>
        </authorList>
    </citation>
    <scope>NUCLEOTIDE SEQUENCE [LARGE SCALE GENOMIC DNA]</scope>
    <source>
        <strain evidence="8 9">SSI9</strain>
    </source>
</reference>
<comment type="similarity">
    <text evidence="2">Belongs to the SusD family.</text>
</comment>
<dbReference type="GO" id="GO:0009279">
    <property type="term" value="C:cell outer membrane"/>
    <property type="evidence" value="ECO:0007669"/>
    <property type="project" value="UniProtKB-SubCell"/>
</dbReference>
<gene>
    <name evidence="8" type="ORF">FXV77_12050</name>
</gene>
<comment type="caution">
    <text evidence="8">The sequence shown here is derived from an EMBL/GenBank/DDBJ whole genome shotgun (WGS) entry which is preliminary data.</text>
</comment>
<comment type="subcellular location">
    <subcellularLocation>
        <location evidence="1">Cell outer membrane</location>
    </subcellularLocation>
</comment>
<evidence type="ECO:0000256" key="2">
    <source>
        <dbReference type="ARBA" id="ARBA00006275"/>
    </source>
</evidence>
<protein>
    <submittedName>
        <fullName evidence="8">RagB/SusD family nutrient uptake outer membrane protein</fullName>
    </submittedName>
</protein>
<keyword evidence="4" id="KW-0472">Membrane</keyword>